<evidence type="ECO:0000313" key="1">
    <source>
        <dbReference type="EMBL" id="MBA0735183.1"/>
    </source>
</evidence>
<comment type="caution">
    <text evidence="1">The sequence shown here is derived from an EMBL/GenBank/DDBJ whole genome shotgun (WGS) entry which is preliminary data.</text>
</comment>
<organism evidence="1 2">
    <name type="scientific">Gossypium gossypioides</name>
    <name type="common">Mexican cotton</name>
    <name type="synonym">Selera gossypioides</name>
    <dbReference type="NCBI Taxonomy" id="34282"/>
    <lineage>
        <taxon>Eukaryota</taxon>
        <taxon>Viridiplantae</taxon>
        <taxon>Streptophyta</taxon>
        <taxon>Embryophyta</taxon>
        <taxon>Tracheophyta</taxon>
        <taxon>Spermatophyta</taxon>
        <taxon>Magnoliopsida</taxon>
        <taxon>eudicotyledons</taxon>
        <taxon>Gunneridae</taxon>
        <taxon>Pentapetalae</taxon>
        <taxon>rosids</taxon>
        <taxon>malvids</taxon>
        <taxon>Malvales</taxon>
        <taxon>Malvaceae</taxon>
        <taxon>Malvoideae</taxon>
        <taxon>Gossypium</taxon>
    </lineage>
</organism>
<evidence type="ECO:0008006" key="3">
    <source>
        <dbReference type="Google" id="ProtNLM"/>
    </source>
</evidence>
<dbReference type="Pfam" id="PF13975">
    <property type="entry name" value="gag-asp_proteas"/>
    <property type="match status" value="1"/>
</dbReference>
<dbReference type="SUPFAM" id="SSF50630">
    <property type="entry name" value="Acid proteases"/>
    <property type="match status" value="1"/>
</dbReference>
<feature type="non-terminal residue" evidence="1">
    <location>
        <position position="1"/>
    </location>
</feature>
<dbReference type="EMBL" id="JABEZY010000003">
    <property type="protein sequence ID" value="MBA0735183.1"/>
    <property type="molecule type" value="Genomic_DNA"/>
</dbReference>
<proteinExistence type="predicted"/>
<dbReference type="Gene3D" id="2.40.70.10">
    <property type="entry name" value="Acid Proteases"/>
    <property type="match status" value="1"/>
</dbReference>
<dbReference type="InterPro" id="IPR021109">
    <property type="entry name" value="Peptidase_aspartic_dom_sf"/>
</dbReference>
<name>A0A7J9BG78_GOSGO</name>
<sequence length="130" mass="14723">IKKDCSKVSLFLATKRNDELEEVKPVERKTSRVNLMVLIPKKRDGNEGLMFVDINIAGQKRSALLDTRALDLFISEKVTKKLGLSIRKSNKNIKTVNSKEALIVGVVQNVEIQIGEWKGKEEFEVIQLDD</sequence>
<protein>
    <recommendedName>
        <fullName evidence="3">Aspartic peptidase DDI1-type domain-containing protein</fullName>
    </recommendedName>
</protein>
<dbReference type="Proteomes" id="UP000593579">
    <property type="component" value="Unassembled WGS sequence"/>
</dbReference>
<dbReference type="AlphaFoldDB" id="A0A7J9BG78"/>
<gene>
    <name evidence="1" type="ORF">Gogos_019051</name>
</gene>
<accession>A0A7J9BG78</accession>
<keyword evidence="2" id="KW-1185">Reference proteome</keyword>
<dbReference type="OrthoDB" id="1001751at2759"/>
<reference evidence="1 2" key="1">
    <citation type="journal article" date="2019" name="Genome Biol. Evol.">
        <title>Insights into the evolution of the New World diploid cottons (Gossypium, subgenus Houzingenia) based on genome sequencing.</title>
        <authorList>
            <person name="Grover C.E."/>
            <person name="Arick M.A. 2nd"/>
            <person name="Thrash A."/>
            <person name="Conover J.L."/>
            <person name="Sanders W.S."/>
            <person name="Peterson D.G."/>
            <person name="Frelichowski J.E."/>
            <person name="Scheffler J.A."/>
            <person name="Scheffler B.E."/>
            <person name="Wendel J.F."/>
        </authorList>
    </citation>
    <scope>NUCLEOTIDE SEQUENCE [LARGE SCALE GENOMIC DNA]</scope>
    <source>
        <strain evidence="1">5</strain>
        <tissue evidence="1">Leaf</tissue>
    </source>
</reference>
<evidence type="ECO:0000313" key="2">
    <source>
        <dbReference type="Proteomes" id="UP000593579"/>
    </source>
</evidence>
<dbReference type="CDD" id="cd00303">
    <property type="entry name" value="retropepsin_like"/>
    <property type="match status" value="1"/>
</dbReference>